<proteinExistence type="predicted"/>
<gene>
    <name evidence="1" type="ORF">IQ260_06535</name>
</gene>
<comment type="caution">
    <text evidence="1">The sequence shown here is derived from an EMBL/GenBank/DDBJ whole genome shotgun (WGS) entry which is preliminary data.</text>
</comment>
<evidence type="ECO:0000313" key="2">
    <source>
        <dbReference type="Proteomes" id="UP000615026"/>
    </source>
</evidence>
<keyword evidence="2" id="KW-1185">Reference proteome</keyword>
<dbReference type="EMBL" id="JADEXP010000036">
    <property type="protein sequence ID" value="MBE9066306.1"/>
    <property type="molecule type" value="Genomic_DNA"/>
</dbReference>
<name>A0A928X1Y0_LEPEC</name>
<dbReference type="Proteomes" id="UP000615026">
    <property type="component" value="Unassembled WGS sequence"/>
</dbReference>
<dbReference type="AlphaFoldDB" id="A0A928X1Y0"/>
<evidence type="ECO:0000313" key="1">
    <source>
        <dbReference type="EMBL" id="MBE9066306.1"/>
    </source>
</evidence>
<accession>A0A928X1Y0</accession>
<reference evidence="1" key="1">
    <citation type="submission" date="2020-10" db="EMBL/GenBank/DDBJ databases">
        <authorList>
            <person name="Castelo-Branco R."/>
            <person name="Eusebio N."/>
            <person name="Adriana R."/>
            <person name="Vieira A."/>
            <person name="Brugerolle De Fraissinette N."/>
            <person name="Rezende De Castro R."/>
            <person name="Schneider M.P."/>
            <person name="Vasconcelos V."/>
            <person name="Leao P.N."/>
        </authorList>
    </citation>
    <scope>NUCLEOTIDE SEQUENCE</scope>
    <source>
        <strain evidence="1">LEGE 11479</strain>
    </source>
</reference>
<organism evidence="1 2">
    <name type="scientific">Leptolyngbya cf. ectocarpi LEGE 11479</name>
    <dbReference type="NCBI Taxonomy" id="1828722"/>
    <lineage>
        <taxon>Bacteria</taxon>
        <taxon>Bacillati</taxon>
        <taxon>Cyanobacteriota</taxon>
        <taxon>Cyanophyceae</taxon>
        <taxon>Leptolyngbyales</taxon>
        <taxon>Leptolyngbyaceae</taxon>
        <taxon>Leptolyngbya group</taxon>
        <taxon>Leptolyngbya</taxon>
    </lineage>
</organism>
<dbReference type="RefSeq" id="WP_193991971.1">
    <property type="nucleotide sequence ID" value="NZ_JADEXP010000036.1"/>
</dbReference>
<sequence length="91" mass="10377">MTFQELKKLSIKLPVSERLALVNLIIQSLQDEVLETPLPSSDVNLSDKSHMKLSISQAVDQMRGLLKTEQPVPTDDEVKIMLEERRIDKFS</sequence>
<protein>
    <submittedName>
        <fullName evidence="1">Uncharacterized protein</fullName>
    </submittedName>
</protein>